<gene>
    <name evidence="3" type="ORF">PVAP13_9NG835610</name>
</gene>
<feature type="domain" description="TTF-type" evidence="2">
    <location>
        <begin position="86"/>
        <end position="179"/>
    </location>
</feature>
<feature type="compositionally biased region" description="Low complexity" evidence="1">
    <location>
        <begin position="8"/>
        <end position="25"/>
    </location>
</feature>
<protein>
    <recommendedName>
        <fullName evidence="2">TTF-type domain-containing protein</fullName>
    </recommendedName>
</protein>
<reference evidence="3" key="1">
    <citation type="submission" date="2020-05" db="EMBL/GenBank/DDBJ databases">
        <title>WGS assembly of Panicum virgatum.</title>
        <authorList>
            <person name="Lovell J.T."/>
            <person name="Jenkins J."/>
            <person name="Shu S."/>
            <person name="Juenger T.E."/>
            <person name="Schmutz J."/>
        </authorList>
    </citation>
    <scope>NUCLEOTIDE SEQUENCE</scope>
    <source>
        <strain evidence="3">AP13</strain>
    </source>
</reference>
<proteinExistence type="predicted"/>
<name>A0A8T0NAR5_PANVG</name>
<organism evidence="3 4">
    <name type="scientific">Panicum virgatum</name>
    <name type="common">Blackwell switchgrass</name>
    <dbReference type="NCBI Taxonomy" id="38727"/>
    <lineage>
        <taxon>Eukaryota</taxon>
        <taxon>Viridiplantae</taxon>
        <taxon>Streptophyta</taxon>
        <taxon>Embryophyta</taxon>
        <taxon>Tracheophyta</taxon>
        <taxon>Spermatophyta</taxon>
        <taxon>Magnoliopsida</taxon>
        <taxon>Liliopsida</taxon>
        <taxon>Poales</taxon>
        <taxon>Poaceae</taxon>
        <taxon>PACMAD clade</taxon>
        <taxon>Panicoideae</taxon>
        <taxon>Panicodae</taxon>
        <taxon>Paniceae</taxon>
        <taxon>Panicinae</taxon>
        <taxon>Panicum</taxon>
        <taxon>Panicum sect. Hiantes</taxon>
    </lineage>
</organism>
<dbReference type="EMBL" id="CM029054">
    <property type="protein sequence ID" value="KAG2544074.1"/>
    <property type="molecule type" value="Genomic_DNA"/>
</dbReference>
<dbReference type="PANTHER" id="PTHR45749:SF34">
    <property type="entry name" value="ZINC FINGER MYM-TYPE PROTEIN 1-LIKE"/>
    <property type="match status" value="1"/>
</dbReference>
<dbReference type="InterPro" id="IPR025398">
    <property type="entry name" value="DUF4371"/>
</dbReference>
<evidence type="ECO:0000313" key="3">
    <source>
        <dbReference type="EMBL" id="KAG2544074.1"/>
    </source>
</evidence>
<evidence type="ECO:0000256" key="1">
    <source>
        <dbReference type="SAM" id="MobiDB-lite"/>
    </source>
</evidence>
<comment type="caution">
    <text evidence="3">The sequence shown here is derived from an EMBL/GenBank/DDBJ whole genome shotgun (WGS) entry which is preliminary data.</text>
</comment>
<dbReference type="SMART" id="SM00597">
    <property type="entry name" value="ZnF_TTF"/>
    <property type="match status" value="1"/>
</dbReference>
<dbReference type="Proteomes" id="UP000823388">
    <property type="component" value="Chromosome 9N"/>
</dbReference>
<dbReference type="InterPro" id="IPR006580">
    <property type="entry name" value="Znf_TTF"/>
</dbReference>
<dbReference type="AlphaFoldDB" id="A0A8T0NAR5"/>
<accession>A0A8T0NAR5</accession>
<evidence type="ECO:0000313" key="4">
    <source>
        <dbReference type="Proteomes" id="UP000823388"/>
    </source>
</evidence>
<keyword evidence="4" id="KW-1185">Reference proteome</keyword>
<dbReference type="PANTHER" id="PTHR45749">
    <property type="match status" value="1"/>
</dbReference>
<feature type="region of interest" description="Disordered" evidence="1">
    <location>
        <begin position="1"/>
        <end position="30"/>
    </location>
</feature>
<sequence>MSKRTLFNYYSSSSSTPSLENNENTRPPKLSRMEFRSSDIVSDPGMCIPIDEHPFKIRDQVKRAYALRGPTQPVGISFPRKWQSGEWRSFQQSWFAKYDWLEYSESKDAAFCLYCYLFFQPGKLEKFGSDVFAKKGYEKWKKALERFDKHAASHFHNNAIMKCDDFMNQRTSVTNKVVKYTKEEEARYKIRLTSSLEIVRFLIEQGEAFHGHDESSTSLNKGTFREMVDWYKNKKKKVKDAYEKGSKHCQMLAPDIQKELTKACAEEVTAVIMDEIRGRHFSVLIDESRDVSIKEQMVMILRFVNDEGKIMERFLGLKHIEKCTSAALKEALVNMLSSHKVSISMLRGQGYDGASNMRGEFNGVQRLI</sequence>
<dbReference type="Pfam" id="PF14291">
    <property type="entry name" value="DUF4371"/>
    <property type="match status" value="1"/>
</dbReference>
<evidence type="ECO:0000259" key="2">
    <source>
        <dbReference type="SMART" id="SM00597"/>
    </source>
</evidence>